<dbReference type="InterPro" id="IPR001909">
    <property type="entry name" value="KRAB"/>
</dbReference>
<reference evidence="2" key="2">
    <citation type="submission" date="2025-09" db="UniProtKB">
        <authorList>
            <consortium name="Ensembl"/>
        </authorList>
    </citation>
    <scope>IDENTIFICATION</scope>
</reference>
<sequence>AAPSPGPLSLRRTPGRRRPRVANFVKVAAYFFPEEWGYLWPVPSAVCRNVMRETYTYLGALRLPDSKPVLISWGEQEAQLWGLDAQDPQEDGLGTHLQL</sequence>
<dbReference type="GO" id="GO:0006355">
    <property type="term" value="P:regulation of DNA-templated transcription"/>
    <property type="evidence" value="ECO:0007669"/>
    <property type="project" value="InterPro"/>
</dbReference>
<dbReference type="Proteomes" id="UP000694399">
    <property type="component" value="Unassembled WGS sequence"/>
</dbReference>
<dbReference type="PROSITE" id="PS50805">
    <property type="entry name" value="KRAB"/>
    <property type="match status" value="1"/>
</dbReference>
<reference evidence="2" key="1">
    <citation type="submission" date="2025-08" db="UniProtKB">
        <authorList>
            <consortium name="Ensembl"/>
        </authorList>
    </citation>
    <scope>IDENTIFICATION</scope>
</reference>
<feature type="domain" description="KRAB" evidence="1">
    <location>
        <begin position="22"/>
        <end position="93"/>
    </location>
</feature>
<evidence type="ECO:0000313" key="3">
    <source>
        <dbReference type="Proteomes" id="UP000694399"/>
    </source>
</evidence>
<organism evidence="2 3">
    <name type="scientific">Panthera leo</name>
    <name type="common">Lion</name>
    <dbReference type="NCBI Taxonomy" id="9689"/>
    <lineage>
        <taxon>Eukaryota</taxon>
        <taxon>Metazoa</taxon>
        <taxon>Chordata</taxon>
        <taxon>Craniata</taxon>
        <taxon>Vertebrata</taxon>
        <taxon>Euteleostomi</taxon>
        <taxon>Mammalia</taxon>
        <taxon>Eutheria</taxon>
        <taxon>Laurasiatheria</taxon>
        <taxon>Carnivora</taxon>
        <taxon>Feliformia</taxon>
        <taxon>Felidae</taxon>
        <taxon>Pantherinae</taxon>
        <taxon>Panthera</taxon>
    </lineage>
</organism>
<dbReference type="AlphaFoldDB" id="A0A8C8XJ45"/>
<evidence type="ECO:0000259" key="1">
    <source>
        <dbReference type="PROSITE" id="PS50805"/>
    </source>
</evidence>
<dbReference type="SUPFAM" id="SSF109640">
    <property type="entry name" value="KRAB domain (Kruppel-associated box)"/>
    <property type="match status" value="1"/>
</dbReference>
<protein>
    <recommendedName>
        <fullName evidence="1">KRAB domain-containing protein</fullName>
    </recommendedName>
</protein>
<evidence type="ECO:0000313" key="2">
    <source>
        <dbReference type="Ensembl" id="ENSPLOP00000018024.1"/>
    </source>
</evidence>
<name>A0A8C8XJ45_PANLE</name>
<keyword evidence="3" id="KW-1185">Reference proteome</keyword>
<dbReference type="Ensembl" id="ENSPLOT00000019962.1">
    <property type="protein sequence ID" value="ENSPLOP00000018024.1"/>
    <property type="gene ID" value="ENSPLOG00000013212.1"/>
</dbReference>
<dbReference type="Pfam" id="PF01352">
    <property type="entry name" value="KRAB"/>
    <property type="match status" value="1"/>
</dbReference>
<dbReference type="Gene3D" id="6.10.140.140">
    <property type="match status" value="1"/>
</dbReference>
<proteinExistence type="predicted"/>
<dbReference type="GeneTree" id="ENSGT00950000186091"/>
<dbReference type="InterPro" id="IPR036051">
    <property type="entry name" value="KRAB_dom_sf"/>
</dbReference>
<dbReference type="SMART" id="SM00349">
    <property type="entry name" value="KRAB"/>
    <property type="match status" value="1"/>
</dbReference>
<accession>A0A8C8XJ45</accession>